<gene>
    <name evidence="2" type="ORF">OMP38_12540</name>
</gene>
<proteinExistence type="predicted"/>
<dbReference type="RefSeq" id="WP_277565472.1">
    <property type="nucleotide sequence ID" value="NZ_JAPDHZ010000003.1"/>
</dbReference>
<accession>A0A9X4KG81</accession>
<dbReference type="InterPro" id="IPR025311">
    <property type="entry name" value="DUF4166"/>
</dbReference>
<sequence length="226" mass="25637">MKSIFERALGEKEFAKLHPKIRERFGFSSGEGVASIGRGVMEEVRYAKWAALPLAVGASRHIMFPECGRQVPFSIENYAYRDAFGRETLTINRTFRFERSIRRFDATMVYSGNRERIVDYLGNKQHLAVDLDVWAAPNGGIQIRSGEQRFYEGPLGFRFPAPLTGCADVCEWYDDDDACYRISVSVRNPLLGKIFAYKGSFQAHTIRVGAGSIPLQATPLRLERRE</sequence>
<protein>
    <submittedName>
        <fullName evidence="2">DUF4166 domain-containing protein</fullName>
    </submittedName>
</protein>
<feature type="domain" description="DUF4166" evidence="1">
    <location>
        <begin position="17"/>
        <end position="201"/>
    </location>
</feature>
<evidence type="ECO:0000259" key="1">
    <source>
        <dbReference type="Pfam" id="PF13761"/>
    </source>
</evidence>
<keyword evidence="3" id="KW-1185">Reference proteome</keyword>
<name>A0A9X4KG81_9BACL</name>
<organism evidence="2 3">
    <name type="scientific">Cohnella ginsengisoli</name>
    <dbReference type="NCBI Taxonomy" id="425004"/>
    <lineage>
        <taxon>Bacteria</taxon>
        <taxon>Bacillati</taxon>
        <taxon>Bacillota</taxon>
        <taxon>Bacilli</taxon>
        <taxon>Bacillales</taxon>
        <taxon>Paenibacillaceae</taxon>
        <taxon>Cohnella</taxon>
    </lineage>
</organism>
<dbReference type="Proteomes" id="UP001153387">
    <property type="component" value="Unassembled WGS sequence"/>
</dbReference>
<evidence type="ECO:0000313" key="3">
    <source>
        <dbReference type="Proteomes" id="UP001153387"/>
    </source>
</evidence>
<dbReference type="AlphaFoldDB" id="A0A9X4KG81"/>
<dbReference type="EMBL" id="JAPDHZ010000003">
    <property type="protein sequence ID" value="MDG0791607.1"/>
    <property type="molecule type" value="Genomic_DNA"/>
</dbReference>
<evidence type="ECO:0000313" key="2">
    <source>
        <dbReference type="EMBL" id="MDG0791607.1"/>
    </source>
</evidence>
<dbReference type="Pfam" id="PF13761">
    <property type="entry name" value="DUF4166"/>
    <property type="match status" value="1"/>
</dbReference>
<comment type="caution">
    <text evidence="2">The sequence shown here is derived from an EMBL/GenBank/DDBJ whole genome shotgun (WGS) entry which is preliminary data.</text>
</comment>
<reference evidence="2 3" key="1">
    <citation type="submission" date="2022-10" db="EMBL/GenBank/DDBJ databases">
        <title>Comparative genomic analysis of Cohnella hashimotonis sp. nov., isolated from the International Space Station.</title>
        <authorList>
            <person name="Simpson A."/>
            <person name="Venkateswaran K."/>
        </authorList>
    </citation>
    <scope>NUCLEOTIDE SEQUENCE [LARGE SCALE GENOMIC DNA]</scope>
    <source>
        <strain evidence="2 3">DSM 18997</strain>
    </source>
</reference>